<proteinExistence type="predicted"/>
<accession>A0A4D7QGB3</accession>
<keyword evidence="2" id="KW-0012">Acyltransferase</keyword>
<keyword evidence="1 4" id="KW-0808">Transferase</keyword>
<dbReference type="InterPro" id="IPR016181">
    <property type="entry name" value="Acyl_CoA_acyltransferase"/>
</dbReference>
<sequence>MIRTATRSDLPRITEIRMAVTENVLSNPAKIVDAVEYLIDRDGFWVFEIDGVIAGFSSADPRDGSIFALFVDKAFEGRGAGQALLARACKALRDAGHRRAWLNTGIGTRAERFYRENGWTEIDRTDTNEITFNRVF</sequence>
<keyword evidence="5" id="KW-1185">Reference proteome</keyword>
<organism evidence="4 5">
    <name type="scientific">Phreatobacter aquaticus</name>
    <dbReference type="NCBI Taxonomy" id="2570229"/>
    <lineage>
        <taxon>Bacteria</taxon>
        <taxon>Pseudomonadati</taxon>
        <taxon>Pseudomonadota</taxon>
        <taxon>Alphaproteobacteria</taxon>
        <taxon>Hyphomicrobiales</taxon>
        <taxon>Phreatobacteraceae</taxon>
        <taxon>Phreatobacter</taxon>
    </lineage>
</organism>
<dbReference type="SUPFAM" id="SSF55729">
    <property type="entry name" value="Acyl-CoA N-acyltransferases (Nat)"/>
    <property type="match status" value="1"/>
</dbReference>
<dbReference type="CDD" id="cd04301">
    <property type="entry name" value="NAT_SF"/>
    <property type="match status" value="1"/>
</dbReference>
<dbReference type="Gene3D" id="3.40.630.30">
    <property type="match status" value="1"/>
</dbReference>
<reference evidence="4 5" key="1">
    <citation type="submission" date="2019-04" db="EMBL/GenBank/DDBJ databases">
        <title>Phreatobacter aquaticus sp. nov.</title>
        <authorList>
            <person name="Choi A."/>
            <person name="Baek K."/>
        </authorList>
    </citation>
    <scope>NUCLEOTIDE SEQUENCE [LARGE SCALE GENOMIC DNA]</scope>
    <source>
        <strain evidence="4 5">NMCR1094</strain>
    </source>
</reference>
<dbReference type="KEGG" id="paqt:E8L99_09495"/>
<dbReference type="GO" id="GO:0016747">
    <property type="term" value="F:acyltransferase activity, transferring groups other than amino-acyl groups"/>
    <property type="evidence" value="ECO:0007669"/>
    <property type="project" value="InterPro"/>
</dbReference>
<dbReference type="Pfam" id="PF00583">
    <property type="entry name" value="Acetyltransf_1"/>
    <property type="match status" value="1"/>
</dbReference>
<dbReference type="PANTHER" id="PTHR43877:SF2">
    <property type="entry name" value="AMINOALKYLPHOSPHONATE N-ACETYLTRANSFERASE-RELATED"/>
    <property type="match status" value="1"/>
</dbReference>
<dbReference type="AlphaFoldDB" id="A0A4D7QGB3"/>
<dbReference type="InterPro" id="IPR050832">
    <property type="entry name" value="Bact_Acetyltransf"/>
</dbReference>
<dbReference type="OrthoDB" id="7356080at2"/>
<evidence type="ECO:0000313" key="5">
    <source>
        <dbReference type="Proteomes" id="UP000298588"/>
    </source>
</evidence>
<dbReference type="RefSeq" id="WP_137099307.1">
    <property type="nucleotide sequence ID" value="NZ_CP039865.1"/>
</dbReference>
<evidence type="ECO:0000313" key="4">
    <source>
        <dbReference type="EMBL" id="QCK85975.1"/>
    </source>
</evidence>
<name>A0A4D7QGB3_9HYPH</name>
<dbReference type="Proteomes" id="UP000298588">
    <property type="component" value="Chromosome"/>
</dbReference>
<evidence type="ECO:0000256" key="2">
    <source>
        <dbReference type="ARBA" id="ARBA00023315"/>
    </source>
</evidence>
<evidence type="ECO:0000256" key="1">
    <source>
        <dbReference type="ARBA" id="ARBA00022679"/>
    </source>
</evidence>
<dbReference type="InterPro" id="IPR000182">
    <property type="entry name" value="GNAT_dom"/>
</dbReference>
<dbReference type="PANTHER" id="PTHR43877">
    <property type="entry name" value="AMINOALKYLPHOSPHONATE N-ACETYLTRANSFERASE-RELATED-RELATED"/>
    <property type="match status" value="1"/>
</dbReference>
<dbReference type="PROSITE" id="PS51186">
    <property type="entry name" value="GNAT"/>
    <property type="match status" value="1"/>
</dbReference>
<protein>
    <submittedName>
        <fullName evidence="4">GNAT family N-acetyltransferase</fullName>
    </submittedName>
</protein>
<dbReference type="EMBL" id="CP039865">
    <property type="protein sequence ID" value="QCK85975.1"/>
    <property type="molecule type" value="Genomic_DNA"/>
</dbReference>
<feature type="domain" description="N-acetyltransferase" evidence="3">
    <location>
        <begin position="1"/>
        <end position="136"/>
    </location>
</feature>
<evidence type="ECO:0000259" key="3">
    <source>
        <dbReference type="PROSITE" id="PS51186"/>
    </source>
</evidence>
<gene>
    <name evidence="4" type="ORF">E8L99_09495</name>
</gene>